<comment type="caution">
    <text evidence="1">The sequence shown here is derived from an EMBL/GenBank/DDBJ whole genome shotgun (WGS) entry which is preliminary data.</text>
</comment>
<organism evidence="1 2">
    <name type="scientific">Acropora cervicornis</name>
    <name type="common">Staghorn coral</name>
    <dbReference type="NCBI Taxonomy" id="6130"/>
    <lineage>
        <taxon>Eukaryota</taxon>
        <taxon>Metazoa</taxon>
        <taxon>Cnidaria</taxon>
        <taxon>Anthozoa</taxon>
        <taxon>Hexacorallia</taxon>
        <taxon>Scleractinia</taxon>
        <taxon>Astrocoeniina</taxon>
        <taxon>Acroporidae</taxon>
        <taxon>Acropora</taxon>
    </lineage>
</organism>
<name>A0AAD9QJT4_ACRCE</name>
<sequence length="86" mass="9630">MKDQFTAWYSAQIHTQLDSGVPLDDVDVDMRLSVLKPIHATWLVSMFNHLSSSEGRISIAKGWKKAGISEVIDGKELPSEDPFEDL</sequence>
<gene>
    <name evidence="1" type="ORF">P5673_014275</name>
</gene>
<evidence type="ECO:0000313" key="2">
    <source>
        <dbReference type="Proteomes" id="UP001249851"/>
    </source>
</evidence>
<proteinExistence type="predicted"/>
<keyword evidence="2" id="KW-1185">Reference proteome</keyword>
<dbReference type="AlphaFoldDB" id="A0AAD9QJT4"/>
<evidence type="ECO:0000313" key="1">
    <source>
        <dbReference type="EMBL" id="KAK2562590.1"/>
    </source>
</evidence>
<accession>A0AAD9QJT4</accession>
<dbReference type="EMBL" id="JARQWQ010000028">
    <property type="protein sequence ID" value="KAK2562590.1"/>
    <property type="molecule type" value="Genomic_DNA"/>
</dbReference>
<reference evidence="1" key="2">
    <citation type="journal article" date="2023" name="Science">
        <title>Genomic signatures of disease resistance in endangered staghorn corals.</title>
        <authorList>
            <person name="Vollmer S.V."/>
            <person name="Selwyn J.D."/>
            <person name="Despard B.A."/>
            <person name="Roesel C.L."/>
        </authorList>
    </citation>
    <scope>NUCLEOTIDE SEQUENCE</scope>
    <source>
        <strain evidence="1">K2</strain>
    </source>
</reference>
<protein>
    <submittedName>
        <fullName evidence="1">Uncharacterized protein</fullName>
    </submittedName>
</protein>
<reference evidence="1" key="1">
    <citation type="journal article" date="2023" name="G3 (Bethesda)">
        <title>Whole genome assembly and annotation of the endangered Caribbean coral Acropora cervicornis.</title>
        <authorList>
            <person name="Selwyn J.D."/>
            <person name="Vollmer S.V."/>
        </authorList>
    </citation>
    <scope>NUCLEOTIDE SEQUENCE</scope>
    <source>
        <strain evidence="1">K2</strain>
    </source>
</reference>
<dbReference type="Proteomes" id="UP001249851">
    <property type="component" value="Unassembled WGS sequence"/>
</dbReference>